<dbReference type="SUPFAM" id="SSF47413">
    <property type="entry name" value="lambda repressor-like DNA-binding domains"/>
    <property type="match status" value="1"/>
</dbReference>
<dbReference type="SMART" id="SM00530">
    <property type="entry name" value="HTH_XRE"/>
    <property type="match status" value="1"/>
</dbReference>
<evidence type="ECO:0000313" key="3">
    <source>
        <dbReference type="EMBL" id="OIR10071.1"/>
    </source>
</evidence>
<dbReference type="EMBL" id="MLJW01000024">
    <property type="protein sequence ID" value="OIR10071.1"/>
    <property type="molecule type" value="Genomic_DNA"/>
</dbReference>
<dbReference type="Gene3D" id="1.10.260.40">
    <property type="entry name" value="lambda repressor-like DNA-binding domains"/>
    <property type="match status" value="1"/>
</dbReference>
<dbReference type="InterPro" id="IPR001387">
    <property type="entry name" value="Cro/C1-type_HTH"/>
</dbReference>
<name>A0A1J5SNP9_9ZZZZ</name>
<dbReference type="GO" id="GO:0005829">
    <property type="term" value="C:cytosol"/>
    <property type="evidence" value="ECO:0007669"/>
    <property type="project" value="TreeGrafter"/>
</dbReference>
<dbReference type="AlphaFoldDB" id="A0A1J5SNP9"/>
<keyword evidence="1" id="KW-0238">DNA-binding</keyword>
<dbReference type="PROSITE" id="PS50943">
    <property type="entry name" value="HTH_CROC1"/>
    <property type="match status" value="1"/>
</dbReference>
<evidence type="ECO:0000256" key="1">
    <source>
        <dbReference type="ARBA" id="ARBA00023125"/>
    </source>
</evidence>
<comment type="caution">
    <text evidence="3">The sequence shown here is derived from an EMBL/GenBank/DDBJ whole genome shotgun (WGS) entry which is preliminary data.</text>
</comment>
<proteinExistence type="predicted"/>
<dbReference type="GO" id="GO:0003700">
    <property type="term" value="F:DNA-binding transcription factor activity"/>
    <property type="evidence" value="ECO:0007669"/>
    <property type="project" value="TreeGrafter"/>
</dbReference>
<accession>A0A1J5SNP9</accession>
<dbReference type="Pfam" id="PF01381">
    <property type="entry name" value="HTH_3"/>
    <property type="match status" value="1"/>
</dbReference>
<gene>
    <name evidence="3" type="ORF">GALL_79990</name>
</gene>
<dbReference type="PANTHER" id="PTHR46797:SF1">
    <property type="entry name" value="METHYLPHOSPHONATE SYNTHASE"/>
    <property type="match status" value="1"/>
</dbReference>
<dbReference type="GO" id="GO:0003677">
    <property type="term" value="F:DNA binding"/>
    <property type="evidence" value="ECO:0007669"/>
    <property type="project" value="UniProtKB-KW"/>
</dbReference>
<dbReference type="PANTHER" id="PTHR46797">
    <property type="entry name" value="HTH-TYPE TRANSCRIPTIONAL REGULATOR"/>
    <property type="match status" value="1"/>
</dbReference>
<sequence>MWIPPEDHKAVGRILSQARKDRGVTQVEMARRLGKPQSFVSSYEAGQRRVDVLELLRIAQALDLSAEDLFSAMAATTAEK</sequence>
<evidence type="ECO:0000259" key="2">
    <source>
        <dbReference type="PROSITE" id="PS50943"/>
    </source>
</evidence>
<dbReference type="InterPro" id="IPR050807">
    <property type="entry name" value="TransReg_Diox_bact_type"/>
</dbReference>
<organism evidence="3">
    <name type="scientific">mine drainage metagenome</name>
    <dbReference type="NCBI Taxonomy" id="410659"/>
    <lineage>
        <taxon>unclassified sequences</taxon>
        <taxon>metagenomes</taxon>
        <taxon>ecological metagenomes</taxon>
    </lineage>
</organism>
<feature type="domain" description="HTH cro/C1-type" evidence="2">
    <location>
        <begin position="15"/>
        <end position="69"/>
    </location>
</feature>
<dbReference type="InterPro" id="IPR010982">
    <property type="entry name" value="Lambda_DNA-bd_dom_sf"/>
</dbReference>
<reference evidence="3" key="1">
    <citation type="submission" date="2016-10" db="EMBL/GenBank/DDBJ databases">
        <title>Sequence of Gallionella enrichment culture.</title>
        <authorList>
            <person name="Poehlein A."/>
            <person name="Muehling M."/>
            <person name="Daniel R."/>
        </authorList>
    </citation>
    <scope>NUCLEOTIDE SEQUENCE</scope>
</reference>
<protein>
    <submittedName>
        <fullName evidence="3">Anaerobic benzoate catabolism transcriptional regulator</fullName>
    </submittedName>
</protein>
<dbReference type="CDD" id="cd00093">
    <property type="entry name" value="HTH_XRE"/>
    <property type="match status" value="1"/>
</dbReference>